<proteinExistence type="predicted"/>
<evidence type="ECO:0000313" key="1">
    <source>
        <dbReference type="EMBL" id="KAF0889028.1"/>
    </source>
</evidence>
<organism evidence="1 2">
    <name type="scientific">Oryza meyeriana var. granulata</name>
    <dbReference type="NCBI Taxonomy" id="110450"/>
    <lineage>
        <taxon>Eukaryota</taxon>
        <taxon>Viridiplantae</taxon>
        <taxon>Streptophyta</taxon>
        <taxon>Embryophyta</taxon>
        <taxon>Tracheophyta</taxon>
        <taxon>Spermatophyta</taxon>
        <taxon>Magnoliopsida</taxon>
        <taxon>Liliopsida</taxon>
        <taxon>Poales</taxon>
        <taxon>Poaceae</taxon>
        <taxon>BOP clade</taxon>
        <taxon>Oryzoideae</taxon>
        <taxon>Oryzeae</taxon>
        <taxon>Oryzinae</taxon>
        <taxon>Oryza</taxon>
        <taxon>Oryza meyeriana</taxon>
    </lineage>
</organism>
<sequence>MLVRFLLACPITAARRTYMSIPVRDSLLRGATIAVEDHATNVLLSVNGTLATCFYDVSPTVFTFCLVHACRRLNSRKIYSFTREAFFATSGHFLASDNATFDAADLGRRVAISRWLTLDTDDNLKL</sequence>
<gene>
    <name evidence="1" type="ORF">E2562_021084</name>
</gene>
<evidence type="ECO:0000313" key="2">
    <source>
        <dbReference type="Proteomes" id="UP000479710"/>
    </source>
</evidence>
<dbReference type="Proteomes" id="UP000479710">
    <property type="component" value="Unassembled WGS sequence"/>
</dbReference>
<protein>
    <submittedName>
        <fullName evidence="1">Uncharacterized protein</fullName>
    </submittedName>
</protein>
<keyword evidence="2" id="KW-1185">Reference proteome</keyword>
<accession>A0A6G1BLW2</accession>
<name>A0A6G1BLW2_9ORYZ</name>
<comment type="caution">
    <text evidence="1">The sequence shown here is derived from an EMBL/GenBank/DDBJ whole genome shotgun (WGS) entry which is preliminary data.</text>
</comment>
<reference evidence="1 2" key="1">
    <citation type="submission" date="2019-11" db="EMBL/GenBank/DDBJ databases">
        <title>Whole genome sequence of Oryza granulata.</title>
        <authorList>
            <person name="Li W."/>
        </authorList>
    </citation>
    <scope>NUCLEOTIDE SEQUENCE [LARGE SCALE GENOMIC DNA]</scope>
    <source>
        <strain evidence="2">cv. Menghai</strain>
        <tissue evidence="1">Leaf</tissue>
    </source>
</reference>
<dbReference type="AlphaFoldDB" id="A0A6G1BLW2"/>
<dbReference type="EMBL" id="SPHZ02000012">
    <property type="protein sequence ID" value="KAF0889028.1"/>
    <property type="molecule type" value="Genomic_DNA"/>
</dbReference>